<dbReference type="PANTHER" id="PTHR11588">
    <property type="entry name" value="TUBULIN"/>
    <property type="match status" value="1"/>
</dbReference>
<dbReference type="InterPro" id="IPR036525">
    <property type="entry name" value="Tubulin/FtsZ_GTPase_sf"/>
</dbReference>
<gene>
    <name evidence="5" type="ORF">VitviT2T_017239</name>
</gene>
<reference evidence="5 6" key="1">
    <citation type="journal article" date="2023" name="Hortic Res">
        <title>The complete reference genome for grapevine (Vitis vinifera L.) genetics and breeding.</title>
        <authorList>
            <person name="Shi X."/>
            <person name="Cao S."/>
            <person name="Wang X."/>
            <person name="Huang S."/>
            <person name="Wang Y."/>
            <person name="Liu Z."/>
            <person name="Liu W."/>
            <person name="Leng X."/>
            <person name="Peng Y."/>
            <person name="Wang N."/>
            <person name="Wang Y."/>
            <person name="Ma Z."/>
            <person name="Xu X."/>
            <person name="Zhang F."/>
            <person name="Xue H."/>
            <person name="Zhong H."/>
            <person name="Wang Y."/>
            <person name="Zhang K."/>
            <person name="Velt A."/>
            <person name="Avia K."/>
            <person name="Holtgrawe D."/>
            <person name="Grimplet J."/>
            <person name="Matus J.T."/>
            <person name="Ware D."/>
            <person name="Wu X."/>
            <person name="Wang H."/>
            <person name="Liu C."/>
            <person name="Fang Y."/>
            <person name="Rustenholz C."/>
            <person name="Cheng Z."/>
            <person name="Xiao H."/>
            <person name="Zhou Y."/>
        </authorList>
    </citation>
    <scope>NUCLEOTIDE SEQUENCE [LARGE SCALE GENOMIC DNA]</scope>
    <source>
        <strain evidence="6">cv. Pinot noir / PN40024</strain>
        <tissue evidence="5">Leaf</tissue>
    </source>
</reference>
<evidence type="ECO:0000256" key="3">
    <source>
        <dbReference type="ARBA" id="ARBA00022741"/>
    </source>
</evidence>
<dbReference type="SUPFAM" id="SSF52490">
    <property type="entry name" value="Tubulin nucleotide-binding domain-like"/>
    <property type="match status" value="1"/>
</dbReference>
<dbReference type="InterPro" id="IPR000217">
    <property type="entry name" value="Tubulin"/>
</dbReference>
<protein>
    <submittedName>
        <fullName evidence="5">Uncharacterized protein</fullName>
    </submittedName>
</protein>
<dbReference type="Gene3D" id="3.40.50.1440">
    <property type="entry name" value="Tubulin/FtsZ, GTPase domain"/>
    <property type="match status" value="1"/>
</dbReference>
<keyword evidence="2" id="KW-0493">Microtubule</keyword>
<keyword evidence="4" id="KW-0342">GTP-binding</keyword>
<comment type="similarity">
    <text evidence="1">Belongs to the tubulin family.</text>
</comment>
<dbReference type="Proteomes" id="UP001227230">
    <property type="component" value="Chromosome 11"/>
</dbReference>
<proteinExistence type="inferred from homology"/>
<keyword evidence="6" id="KW-1185">Reference proteome</keyword>
<evidence type="ECO:0000313" key="6">
    <source>
        <dbReference type="Proteomes" id="UP001227230"/>
    </source>
</evidence>
<evidence type="ECO:0000256" key="2">
    <source>
        <dbReference type="ARBA" id="ARBA00022701"/>
    </source>
</evidence>
<evidence type="ECO:0000256" key="4">
    <source>
        <dbReference type="ARBA" id="ARBA00023134"/>
    </source>
</evidence>
<sequence length="118" mass="12962">MVRLDLLRPGGQPRQSSAMATMSLGAAGAGAKEHVFRANPAYFEPTVIDEVEPGAHRQLFCSGKLSGVKEDAIDNSAPGHYTLEKENINLYLNRIKNLANNCVDLQVLQVFSGGWKWY</sequence>
<evidence type="ECO:0000313" key="5">
    <source>
        <dbReference type="EMBL" id="WJZ98730.1"/>
    </source>
</evidence>
<organism evidence="5 6">
    <name type="scientific">Vitis vinifera</name>
    <name type="common">Grape</name>
    <dbReference type="NCBI Taxonomy" id="29760"/>
    <lineage>
        <taxon>Eukaryota</taxon>
        <taxon>Viridiplantae</taxon>
        <taxon>Streptophyta</taxon>
        <taxon>Embryophyta</taxon>
        <taxon>Tracheophyta</taxon>
        <taxon>Spermatophyta</taxon>
        <taxon>Magnoliopsida</taxon>
        <taxon>eudicotyledons</taxon>
        <taxon>Gunneridae</taxon>
        <taxon>Pentapetalae</taxon>
        <taxon>rosids</taxon>
        <taxon>Vitales</taxon>
        <taxon>Vitaceae</taxon>
        <taxon>Viteae</taxon>
        <taxon>Vitis</taxon>
    </lineage>
</organism>
<keyword evidence="3" id="KW-0547">Nucleotide-binding</keyword>
<accession>A0ABY9CUE4</accession>
<name>A0ABY9CUE4_VITVI</name>
<evidence type="ECO:0000256" key="1">
    <source>
        <dbReference type="ARBA" id="ARBA00009636"/>
    </source>
</evidence>
<dbReference type="EMBL" id="CP126658">
    <property type="protein sequence ID" value="WJZ98730.1"/>
    <property type="molecule type" value="Genomic_DNA"/>
</dbReference>